<dbReference type="GO" id="GO:0017070">
    <property type="term" value="F:U6 snRNA binding"/>
    <property type="evidence" value="ECO:0007669"/>
    <property type="project" value="TreeGrafter"/>
</dbReference>
<dbReference type="InterPro" id="IPR007111">
    <property type="entry name" value="NACHT_NTPase"/>
</dbReference>
<dbReference type="GO" id="GO:0000398">
    <property type="term" value="P:mRNA splicing, via spliceosome"/>
    <property type="evidence" value="ECO:0007669"/>
    <property type="project" value="TreeGrafter"/>
</dbReference>
<dbReference type="GO" id="GO:0046540">
    <property type="term" value="C:U4/U6 x U5 tri-snRNP complex"/>
    <property type="evidence" value="ECO:0007669"/>
    <property type="project" value="TreeGrafter"/>
</dbReference>
<proteinExistence type="predicted"/>
<evidence type="ECO:0000313" key="7">
    <source>
        <dbReference type="Proteomes" id="UP000826661"/>
    </source>
</evidence>
<dbReference type="SUPFAM" id="SSF50993">
    <property type="entry name" value="Peptidase/esterase 'gauge' domain"/>
    <property type="match status" value="1"/>
</dbReference>
<organism evidence="6 7">
    <name type="scientific">Trichoderma simmonsii</name>
    <dbReference type="NCBI Taxonomy" id="1491479"/>
    <lineage>
        <taxon>Eukaryota</taxon>
        <taxon>Fungi</taxon>
        <taxon>Dikarya</taxon>
        <taxon>Ascomycota</taxon>
        <taxon>Pezizomycotina</taxon>
        <taxon>Sordariomycetes</taxon>
        <taxon>Hypocreomycetidae</taxon>
        <taxon>Hypocreales</taxon>
        <taxon>Hypocreaceae</taxon>
        <taxon>Trichoderma</taxon>
    </lineage>
</organism>
<feature type="repeat" description="WD" evidence="3">
    <location>
        <begin position="726"/>
        <end position="767"/>
    </location>
</feature>
<feature type="repeat" description="WD" evidence="3">
    <location>
        <begin position="1019"/>
        <end position="1060"/>
    </location>
</feature>
<dbReference type="InterPro" id="IPR027417">
    <property type="entry name" value="P-loop_NTPase"/>
</dbReference>
<dbReference type="PANTHER" id="PTHR19846">
    <property type="entry name" value="WD40 REPEAT PROTEIN"/>
    <property type="match status" value="1"/>
</dbReference>
<feature type="repeat" description="WD" evidence="3">
    <location>
        <begin position="852"/>
        <end position="893"/>
    </location>
</feature>
<feature type="repeat" description="WD" evidence="3">
    <location>
        <begin position="810"/>
        <end position="842"/>
    </location>
</feature>
<dbReference type="InterPro" id="IPR015943">
    <property type="entry name" value="WD40/YVTN_repeat-like_dom_sf"/>
</dbReference>
<feature type="compositionally biased region" description="Low complexity" evidence="4">
    <location>
        <begin position="38"/>
        <end position="67"/>
    </location>
</feature>
<feature type="repeat" description="WD" evidence="3">
    <location>
        <begin position="936"/>
        <end position="977"/>
    </location>
</feature>
<dbReference type="InterPro" id="IPR019775">
    <property type="entry name" value="WD40_repeat_CS"/>
</dbReference>
<dbReference type="PANTHER" id="PTHR19846:SF0">
    <property type="entry name" value="PRE-MRNA PROCESSING FACTOR 4"/>
    <property type="match status" value="1"/>
</dbReference>
<dbReference type="InterPro" id="IPR056884">
    <property type="entry name" value="NPHP3-like_N"/>
</dbReference>
<evidence type="ECO:0000256" key="1">
    <source>
        <dbReference type="ARBA" id="ARBA00022574"/>
    </source>
</evidence>
<dbReference type="Proteomes" id="UP000826661">
    <property type="component" value="Chromosome III"/>
</dbReference>
<feature type="repeat" description="WD" evidence="3">
    <location>
        <begin position="1059"/>
        <end position="1100"/>
    </location>
</feature>
<accession>A0A8G0LH86</accession>
<feature type="repeat" description="WD" evidence="3">
    <location>
        <begin position="768"/>
        <end position="809"/>
    </location>
</feature>
<dbReference type="SUPFAM" id="SSF52540">
    <property type="entry name" value="P-loop containing nucleoside triphosphate hydrolases"/>
    <property type="match status" value="1"/>
</dbReference>
<keyword evidence="7" id="KW-1185">Reference proteome</keyword>
<dbReference type="InterPro" id="IPR036322">
    <property type="entry name" value="WD40_repeat_dom_sf"/>
</dbReference>
<evidence type="ECO:0000256" key="4">
    <source>
        <dbReference type="SAM" id="MobiDB-lite"/>
    </source>
</evidence>
<feature type="repeat" description="WD" evidence="3">
    <location>
        <begin position="894"/>
        <end position="935"/>
    </location>
</feature>
<name>A0A8G0LH86_9HYPO</name>
<dbReference type="Pfam" id="PF00400">
    <property type="entry name" value="WD40"/>
    <property type="match status" value="7"/>
</dbReference>
<dbReference type="SUPFAM" id="SSF50978">
    <property type="entry name" value="WD40 repeat-like"/>
    <property type="match status" value="2"/>
</dbReference>
<dbReference type="PROSITE" id="PS50082">
    <property type="entry name" value="WD_REPEATS_2"/>
    <property type="match status" value="11"/>
</dbReference>
<feature type="region of interest" description="Disordered" evidence="4">
    <location>
        <begin position="16"/>
        <end position="67"/>
    </location>
</feature>
<evidence type="ECO:0000256" key="2">
    <source>
        <dbReference type="ARBA" id="ARBA00022737"/>
    </source>
</evidence>
<dbReference type="PROSITE" id="PS50294">
    <property type="entry name" value="WD_REPEATS_REGION"/>
    <property type="match status" value="11"/>
</dbReference>
<evidence type="ECO:0000313" key="6">
    <source>
        <dbReference type="EMBL" id="QYS99665.1"/>
    </source>
</evidence>
<reference evidence="6 7" key="1">
    <citation type="journal article" date="2021" name="BMC Genomics">
        <title>Telomere-to-telomere genome assembly of asparaginase-producing Trichoderma simmonsii.</title>
        <authorList>
            <person name="Chung D."/>
            <person name="Kwon Y.M."/>
            <person name="Yang Y."/>
        </authorList>
    </citation>
    <scope>NUCLEOTIDE SEQUENCE [LARGE SCALE GENOMIC DNA]</scope>
    <source>
        <strain evidence="6 7">GH-Sj1</strain>
    </source>
</reference>
<dbReference type="InterPro" id="IPR001680">
    <property type="entry name" value="WD40_rpt"/>
</dbReference>
<dbReference type="Gene3D" id="3.40.50.300">
    <property type="entry name" value="P-loop containing nucleotide triphosphate hydrolases"/>
    <property type="match status" value="1"/>
</dbReference>
<keyword evidence="1 3" id="KW-0853">WD repeat</keyword>
<dbReference type="PROSITE" id="PS50837">
    <property type="entry name" value="NACHT"/>
    <property type="match status" value="1"/>
</dbReference>
<protein>
    <recommendedName>
        <fullName evidence="5">NACHT domain-containing protein</fullName>
    </recommendedName>
</protein>
<feature type="repeat" description="WD" evidence="3">
    <location>
        <begin position="978"/>
        <end position="1010"/>
    </location>
</feature>
<dbReference type="EMBL" id="CP075866">
    <property type="protein sequence ID" value="QYS99665.1"/>
    <property type="molecule type" value="Genomic_DNA"/>
</dbReference>
<dbReference type="Pfam" id="PF23414">
    <property type="entry name" value="Beta-prop_EML_2"/>
    <property type="match status" value="1"/>
</dbReference>
<dbReference type="PROSITE" id="PS00678">
    <property type="entry name" value="WD_REPEATS_1"/>
    <property type="match status" value="4"/>
</dbReference>
<dbReference type="InterPro" id="IPR020472">
    <property type="entry name" value="WD40_PAC1"/>
</dbReference>
<dbReference type="Pfam" id="PF24883">
    <property type="entry name" value="NPHP3_N"/>
    <property type="match status" value="1"/>
</dbReference>
<dbReference type="SMART" id="SM00320">
    <property type="entry name" value="WD40"/>
    <property type="match status" value="12"/>
</dbReference>
<dbReference type="CDD" id="cd00200">
    <property type="entry name" value="WD40"/>
    <property type="match status" value="2"/>
</dbReference>
<feature type="repeat" description="WD" evidence="3">
    <location>
        <begin position="1101"/>
        <end position="1133"/>
    </location>
</feature>
<feature type="domain" description="NACHT" evidence="5">
    <location>
        <begin position="194"/>
        <end position="343"/>
    </location>
</feature>
<dbReference type="PRINTS" id="PR00320">
    <property type="entry name" value="GPROTEINBRPT"/>
</dbReference>
<feature type="repeat" description="WD" evidence="3">
    <location>
        <begin position="1143"/>
        <end position="1184"/>
    </location>
</feature>
<dbReference type="GO" id="GO:0030621">
    <property type="term" value="F:U4 snRNA binding"/>
    <property type="evidence" value="ECO:0007669"/>
    <property type="project" value="TreeGrafter"/>
</dbReference>
<dbReference type="Gene3D" id="2.130.10.10">
    <property type="entry name" value="YVTN repeat-like/Quinoprotein amine dehydrogenase"/>
    <property type="match status" value="4"/>
</dbReference>
<evidence type="ECO:0000256" key="3">
    <source>
        <dbReference type="PROSITE-ProRule" id="PRU00221"/>
    </source>
</evidence>
<evidence type="ECO:0000259" key="5">
    <source>
        <dbReference type="PROSITE" id="PS50837"/>
    </source>
</evidence>
<gene>
    <name evidence="6" type="ORF">H0G86_006785</name>
</gene>
<dbReference type="InterPro" id="IPR055442">
    <property type="entry name" value="Beta-prop_EML-like_2nd"/>
</dbReference>
<keyword evidence="2" id="KW-0677">Repeat</keyword>
<sequence length="1328" mass="147652">MAGDFTLKKKLLKQLRRGRGYSAKAKTQDGSPTYGPVSGNSSQAHSSNSRSNADPPTTIIYSTPPSTTDVVTSFPTTMTTTLSDIVLHTSPRNSVEEALADIPQRAKGDQRVNNAEAAAMGQDKVIRDRSEVLRGAKQLFNNLQIKMYLAHLRVSDPRQDKIRIEAIKGGLLEKSYNWILDHPNFQQWRDEQNQMLWVRGGPGMGKTMLLCGVINEIEPSTKLSNKNADKLLSYFFCQENDVRFNNGTAMLRNLIYLLVVQRPSLMWRVCGKYGSTEEGLFEDSISWDDLSAIFITILRDLRGTTTYLIIDALDECIDLKRLMDFIVELLPELSHVKWLVSSRETYIIDRFLRSDGFQMGLSIELNNAVSVSDAVGTYIDEKVSALKSLQDNDALQERIRHTLRQKTDGTFLWVSLVIQQLQTVESGDVEAVANAVPTDLQAIYSQMIEQVHKQYEREHCLLVLSAATLAYRPLHLLELGVVSGLPPSLSNDAKRVEDVVKLCGAFLSVRDDHVFIIHLSAKDYLYQNYSSLQPAGVAQGHVDISRHSLHAIARLKKNIYNIDFGFRPEYRKIRPPYPDPLTPTRYSHIFWADHLCQSSNYAECKKVLSDDGVVLRFLKTQFLRWLECLSLSRSLSAGVKSIRELLQIVSHRMDSLELTAFLGDAEKFILSYGSFIERAPLQVYGAALVFSPKTSIIQKAQWRERLSFIKIVAGVRDRWGALRQTLEGHTSYVNAVAFSPDGKTIASASNDHTIRLWDATIGKFRQKLEGHSEWVRAIAFSPNGQTIASASNDHTVRLWDVTTGTFRQKLEGHSEWVRAVIFSPDGSTIASASNDCTIRLWDAATCMVQQKLEGHSGWVYAVAFSLDSTMLASASSDHTIRLWDTSRGVLQRTLRGHRGSTRAVSFSRDGKTLASASDDRTVRLWDVATGVLQQTCEGHSDWVRAVTFSPDGQTLASASNDGTVQLWNTATCTPRETLEGHSDYVNAVAFSPDSQTLVSASDDYTIRLWDTSIGSHQTPKGNENNINAIAFSSDGKTLASTSDDCVIQLWDTATHHQTSRQHSSRVRAIAFSPNNKILALGSDDCMVWFWDITTDTFQQVLERHDNYINAISFSPDGKTLASASNDSTIRLWDTATYIPQQTLKGHTEAVGAITFSANGKMLASASGDYTVRLWDITTGTLQKTLQVQSSLAWFTAIAFSPDGKILALALHNYTVRLLDAATGALQQTLKTGQVLTELAFSNDGHYLKADYGMLSLAKTASGNTSPDQDISDYALFVENEWVTLGGKNLLWIPHEYRPTCAAVHGQTVVLGHRRGGLAFLHFDLAGLD</sequence>